<accession>A0A9Q3JCP5</accession>
<gene>
    <name evidence="3" type="ORF">O181_099066</name>
</gene>
<sequence length="349" mass="39481">GYPSTSQGPRSGLGEAEDEEGEEYEEAEVADSLAGAPEASEAPNLTPSNQPLVFQYEPNFLKMMEQMTQFMGKLTQAVAPRDTSRAPAFQTPSTKAPDSFEGNKDYNLRRFIQSCQLVFHNDPERFFSDRKKVFYSTAFLMGRAGKWIEPYISTISNENLSYLLNNWKLFEAKLFTVFGDPNEVRRAEQEFENLRMKESDPPKGEDPLAYDFLHHFNLIIDWKNGLITYDSSGILCFTSNELTAVNSAALIKDVGEDVAISSFHLFQGNMGLPNLSFHSSLEEQWNEEEEQEEIEAVLKVVPPPHHKYSNRFSKVKAEKLPPHCACDNHIELEGLLPPVGVIYSLSKHQ</sequence>
<keyword evidence="4" id="KW-1185">Reference proteome</keyword>
<feature type="non-terminal residue" evidence="3">
    <location>
        <position position="1"/>
    </location>
</feature>
<dbReference type="InterPro" id="IPR032549">
    <property type="entry name" value="DUF4939"/>
</dbReference>
<dbReference type="Pfam" id="PF16297">
    <property type="entry name" value="DUF4939"/>
    <property type="match status" value="1"/>
</dbReference>
<dbReference type="OrthoDB" id="4847360at2759"/>
<evidence type="ECO:0000256" key="1">
    <source>
        <dbReference type="SAM" id="MobiDB-lite"/>
    </source>
</evidence>
<evidence type="ECO:0000259" key="2">
    <source>
        <dbReference type="Pfam" id="PF16297"/>
    </source>
</evidence>
<feature type="compositionally biased region" description="Acidic residues" evidence="1">
    <location>
        <begin position="15"/>
        <end position="29"/>
    </location>
</feature>
<feature type="domain" description="DUF4939" evidence="2">
    <location>
        <begin position="73"/>
        <end position="180"/>
    </location>
</feature>
<dbReference type="EMBL" id="AVOT02067962">
    <property type="protein sequence ID" value="MBW0559351.1"/>
    <property type="molecule type" value="Genomic_DNA"/>
</dbReference>
<proteinExistence type="predicted"/>
<reference evidence="3" key="1">
    <citation type="submission" date="2021-03" db="EMBL/GenBank/DDBJ databases">
        <title>Draft genome sequence of rust myrtle Austropuccinia psidii MF-1, a brazilian biotype.</title>
        <authorList>
            <person name="Quecine M.C."/>
            <person name="Pachon D.M.R."/>
            <person name="Bonatelli M.L."/>
            <person name="Correr F.H."/>
            <person name="Franceschini L.M."/>
            <person name="Leite T.F."/>
            <person name="Margarido G.R.A."/>
            <person name="Almeida C.A."/>
            <person name="Ferrarezi J.A."/>
            <person name="Labate C.A."/>
        </authorList>
    </citation>
    <scope>NUCLEOTIDE SEQUENCE</scope>
    <source>
        <strain evidence="3">MF-1</strain>
    </source>
</reference>
<evidence type="ECO:0000313" key="4">
    <source>
        <dbReference type="Proteomes" id="UP000765509"/>
    </source>
</evidence>
<protein>
    <recommendedName>
        <fullName evidence="2">DUF4939 domain-containing protein</fullName>
    </recommendedName>
</protein>
<name>A0A9Q3JCP5_9BASI</name>
<organism evidence="3 4">
    <name type="scientific">Austropuccinia psidii MF-1</name>
    <dbReference type="NCBI Taxonomy" id="1389203"/>
    <lineage>
        <taxon>Eukaryota</taxon>
        <taxon>Fungi</taxon>
        <taxon>Dikarya</taxon>
        <taxon>Basidiomycota</taxon>
        <taxon>Pucciniomycotina</taxon>
        <taxon>Pucciniomycetes</taxon>
        <taxon>Pucciniales</taxon>
        <taxon>Sphaerophragmiaceae</taxon>
        <taxon>Austropuccinia</taxon>
    </lineage>
</organism>
<dbReference type="Proteomes" id="UP000765509">
    <property type="component" value="Unassembled WGS sequence"/>
</dbReference>
<evidence type="ECO:0000313" key="3">
    <source>
        <dbReference type="EMBL" id="MBW0559351.1"/>
    </source>
</evidence>
<dbReference type="AlphaFoldDB" id="A0A9Q3JCP5"/>
<feature type="region of interest" description="Disordered" evidence="1">
    <location>
        <begin position="1"/>
        <end position="50"/>
    </location>
</feature>
<comment type="caution">
    <text evidence="3">The sequence shown here is derived from an EMBL/GenBank/DDBJ whole genome shotgun (WGS) entry which is preliminary data.</text>
</comment>